<keyword evidence="4" id="KW-0408">Iron</keyword>
<dbReference type="InterPro" id="IPR023635">
    <property type="entry name" value="Peptide_deformylase"/>
</dbReference>
<dbReference type="Gene3D" id="3.90.45.10">
    <property type="entry name" value="Peptide deformylase"/>
    <property type="match status" value="1"/>
</dbReference>
<keyword evidence="2 4" id="KW-0479">Metal-binding</keyword>
<evidence type="ECO:0000256" key="2">
    <source>
        <dbReference type="ARBA" id="ARBA00022723"/>
    </source>
</evidence>
<dbReference type="NCBIfam" id="NF001159">
    <property type="entry name" value="PRK00150.1-3"/>
    <property type="match status" value="1"/>
</dbReference>
<dbReference type="RefSeq" id="WP_313995413.1">
    <property type="nucleotide sequence ID" value="NZ_JASJOT010000005.1"/>
</dbReference>
<gene>
    <name evidence="4 5" type="primary">def</name>
    <name evidence="5" type="ORF">QNI19_10175</name>
</gene>
<dbReference type="PIRSF" id="PIRSF004749">
    <property type="entry name" value="Pep_def"/>
    <property type="match status" value="1"/>
</dbReference>
<dbReference type="PANTHER" id="PTHR10458:SF22">
    <property type="entry name" value="PEPTIDE DEFORMYLASE"/>
    <property type="match status" value="1"/>
</dbReference>
<comment type="function">
    <text evidence="4">Removes the formyl group from the N-terminal Met of newly synthesized proteins. Requires at least a dipeptide for an efficient rate of reaction. N-terminal L-methionine is a prerequisite for activity but the enzyme has broad specificity at other positions.</text>
</comment>
<name>A0ABT7CHX4_9BACT</name>
<comment type="caution">
    <text evidence="5">The sequence shown here is derived from an EMBL/GenBank/DDBJ whole genome shotgun (WGS) entry which is preliminary data.</text>
</comment>
<accession>A0ABT7CHX4</accession>
<dbReference type="HAMAP" id="MF_00163">
    <property type="entry name" value="Pep_deformylase"/>
    <property type="match status" value="1"/>
</dbReference>
<evidence type="ECO:0000313" key="5">
    <source>
        <dbReference type="EMBL" id="MDJ1493298.1"/>
    </source>
</evidence>
<keyword evidence="6" id="KW-1185">Reference proteome</keyword>
<evidence type="ECO:0000256" key="4">
    <source>
        <dbReference type="HAMAP-Rule" id="MF_00163"/>
    </source>
</evidence>
<feature type="binding site" evidence="4">
    <location>
        <position position="106"/>
    </location>
    <ligand>
        <name>Fe cation</name>
        <dbReference type="ChEBI" id="CHEBI:24875"/>
    </ligand>
</feature>
<dbReference type="Proteomes" id="UP001228581">
    <property type="component" value="Unassembled WGS sequence"/>
</dbReference>
<dbReference type="PANTHER" id="PTHR10458">
    <property type="entry name" value="PEPTIDE DEFORMYLASE"/>
    <property type="match status" value="1"/>
</dbReference>
<protein>
    <recommendedName>
        <fullName evidence="4">Peptide deformylase</fullName>
        <shortName evidence="4">PDF</shortName>
        <ecNumber evidence="4">3.5.1.88</ecNumber>
    </recommendedName>
    <alternativeName>
        <fullName evidence="4">Polypeptide deformylase</fullName>
    </alternativeName>
</protein>
<sequence length="192" mass="22104">MILPVVAYGMPVLRKRGELISTDYPDLPQLIANMWETMDHAGGVGLAAPQVSASLRLFVIDSTSGFAKMPSDKKLPFRDAPGIRKVFLNPVIEKYSNENWLNEEGCLSIPDIHEKVSRSRSIVMSYQDEQFAWHTDTFYDETARIIQHEYDHIEGRLFLDTLSPLRRRLLKGKLKKIGHQRIRTRYPMLFAD</sequence>
<dbReference type="EMBL" id="JASJOT010000005">
    <property type="protein sequence ID" value="MDJ1493298.1"/>
    <property type="molecule type" value="Genomic_DNA"/>
</dbReference>
<dbReference type="Pfam" id="PF01327">
    <property type="entry name" value="Pep_deformylase"/>
    <property type="match status" value="1"/>
</dbReference>
<dbReference type="InterPro" id="IPR036821">
    <property type="entry name" value="Peptide_deformylase_sf"/>
</dbReference>
<keyword evidence="4" id="KW-0648">Protein biosynthesis</keyword>
<dbReference type="CDD" id="cd00487">
    <property type="entry name" value="Pep_deformylase"/>
    <property type="match status" value="1"/>
</dbReference>
<feature type="binding site" evidence="4">
    <location>
        <position position="148"/>
    </location>
    <ligand>
        <name>Fe cation</name>
        <dbReference type="ChEBI" id="CHEBI:24875"/>
    </ligand>
</feature>
<organism evidence="5 6">
    <name type="scientific">Xanthocytophaga flava</name>
    <dbReference type="NCBI Taxonomy" id="3048013"/>
    <lineage>
        <taxon>Bacteria</taxon>
        <taxon>Pseudomonadati</taxon>
        <taxon>Bacteroidota</taxon>
        <taxon>Cytophagia</taxon>
        <taxon>Cytophagales</taxon>
        <taxon>Rhodocytophagaceae</taxon>
        <taxon>Xanthocytophaga</taxon>
    </lineage>
</organism>
<reference evidence="5 6" key="1">
    <citation type="submission" date="2023-05" db="EMBL/GenBank/DDBJ databases">
        <authorList>
            <person name="Zhang X."/>
        </authorList>
    </citation>
    <scope>NUCLEOTIDE SEQUENCE [LARGE SCALE GENOMIC DNA]</scope>
    <source>
        <strain evidence="5 6">DM2B3-1</strain>
    </source>
</reference>
<keyword evidence="3 4" id="KW-0378">Hydrolase</keyword>
<evidence type="ECO:0000256" key="1">
    <source>
        <dbReference type="ARBA" id="ARBA00010759"/>
    </source>
</evidence>
<feature type="active site" evidence="4">
    <location>
        <position position="149"/>
    </location>
</feature>
<comment type="catalytic activity">
    <reaction evidence="4">
        <text>N-terminal N-formyl-L-methionyl-[peptide] + H2O = N-terminal L-methionyl-[peptide] + formate</text>
        <dbReference type="Rhea" id="RHEA:24420"/>
        <dbReference type="Rhea" id="RHEA-COMP:10639"/>
        <dbReference type="Rhea" id="RHEA-COMP:10640"/>
        <dbReference type="ChEBI" id="CHEBI:15377"/>
        <dbReference type="ChEBI" id="CHEBI:15740"/>
        <dbReference type="ChEBI" id="CHEBI:49298"/>
        <dbReference type="ChEBI" id="CHEBI:64731"/>
        <dbReference type="EC" id="3.5.1.88"/>
    </reaction>
</comment>
<dbReference type="SUPFAM" id="SSF56420">
    <property type="entry name" value="Peptide deformylase"/>
    <property type="match status" value="1"/>
</dbReference>
<feature type="binding site" evidence="4">
    <location>
        <position position="152"/>
    </location>
    <ligand>
        <name>Fe cation</name>
        <dbReference type="ChEBI" id="CHEBI:24875"/>
    </ligand>
</feature>
<comment type="cofactor">
    <cofactor evidence="4">
        <name>Fe(2+)</name>
        <dbReference type="ChEBI" id="CHEBI:29033"/>
    </cofactor>
    <text evidence="4">Binds 1 Fe(2+) ion.</text>
</comment>
<evidence type="ECO:0000256" key="3">
    <source>
        <dbReference type="ARBA" id="ARBA00022801"/>
    </source>
</evidence>
<comment type="similarity">
    <text evidence="1 4">Belongs to the polypeptide deformylase family.</text>
</comment>
<dbReference type="PRINTS" id="PR01576">
    <property type="entry name" value="PDEFORMYLASE"/>
</dbReference>
<evidence type="ECO:0000313" key="6">
    <source>
        <dbReference type="Proteomes" id="UP001228581"/>
    </source>
</evidence>
<dbReference type="NCBIfam" id="TIGR00079">
    <property type="entry name" value="pept_deformyl"/>
    <property type="match status" value="1"/>
</dbReference>
<dbReference type="EC" id="3.5.1.88" evidence="4"/>
<dbReference type="GO" id="GO:0042586">
    <property type="term" value="F:peptide deformylase activity"/>
    <property type="evidence" value="ECO:0007669"/>
    <property type="project" value="UniProtKB-EC"/>
</dbReference>
<proteinExistence type="inferred from homology"/>